<keyword evidence="23" id="KW-1185">Reference proteome</keyword>
<evidence type="ECO:0000256" key="14">
    <source>
        <dbReference type="ARBA" id="ARBA00022842"/>
    </source>
</evidence>
<evidence type="ECO:0000256" key="16">
    <source>
        <dbReference type="ARBA" id="ARBA00048679"/>
    </source>
</evidence>
<comment type="cofactor">
    <cofactor evidence="1">
        <name>Mg(2+)</name>
        <dbReference type="ChEBI" id="CHEBI:18420"/>
    </cofactor>
</comment>
<feature type="domain" description="RIO kinase" evidence="22">
    <location>
        <begin position="66"/>
        <end position="289"/>
    </location>
</feature>
<evidence type="ECO:0000256" key="2">
    <source>
        <dbReference type="ARBA" id="ARBA00004496"/>
    </source>
</evidence>
<dbReference type="GO" id="GO:0030688">
    <property type="term" value="C:preribosome, small subunit precursor"/>
    <property type="evidence" value="ECO:0007669"/>
    <property type="project" value="TreeGrafter"/>
</dbReference>
<dbReference type="PANTHER" id="PTHR45852:SF1">
    <property type="entry name" value="SERINE_THREONINE-PROTEIN KINASE RIO2"/>
    <property type="match status" value="1"/>
</dbReference>
<dbReference type="GO" id="GO:0005829">
    <property type="term" value="C:cytosol"/>
    <property type="evidence" value="ECO:0007669"/>
    <property type="project" value="TreeGrafter"/>
</dbReference>
<keyword evidence="8" id="KW-0597">Phosphoprotein</keyword>
<keyword evidence="10" id="KW-0479">Metal-binding</keyword>
<dbReference type="CTD" id="55781"/>
<dbReference type="InterPro" id="IPR015285">
    <property type="entry name" value="RIO2_wHTH_N"/>
</dbReference>
<feature type="compositionally biased region" description="Basic and acidic residues" evidence="21">
    <location>
        <begin position="409"/>
        <end position="425"/>
    </location>
</feature>
<dbReference type="EC" id="2.7.11.1" evidence="4"/>
<dbReference type="SUPFAM" id="SSF46785">
    <property type="entry name" value="Winged helix' DNA-binding domain"/>
    <property type="match status" value="1"/>
</dbReference>
<feature type="compositionally biased region" description="Polar residues" evidence="21">
    <location>
        <begin position="482"/>
        <end position="491"/>
    </location>
</feature>
<keyword evidence="11" id="KW-0547">Nucleotide-binding</keyword>
<evidence type="ECO:0000256" key="7">
    <source>
        <dbReference type="ARBA" id="ARBA00022527"/>
    </source>
</evidence>
<evidence type="ECO:0000256" key="6">
    <source>
        <dbReference type="ARBA" id="ARBA00022517"/>
    </source>
</evidence>
<dbReference type="RefSeq" id="XP_012684136.2">
    <property type="nucleotide sequence ID" value="XM_012828682.3"/>
</dbReference>
<feature type="compositionally biased region" description="Basic and acidic residues" evidence="21">
    <location>
        <begin position="370"/>
        <end position="386"/>
    </location>
</feature>
<dbReference type="FunFam" id="1.10.510.10:FF:000307">
    <property type="entry name" value="Serine/threonine-protein kinase RIO2"/>
    <property type="match status" value="1"/>
</dbReference>
<dbReference type="SMART" id="SM00090">
    <property type="entry name" value="RIO"/>
    <property type="match status" value="1"/>
</dbReference>
<sequence>MGKLNVVLLRYLSRDDFRVLTAVEMGMKNHEIVPVSLVASIASLKHGGCNKVLRELVKHKLMAYERSKMVQGYRLNYGGYDYLALKTLSSRDVITSVGNQMGVGKESDIYIVANGEDEQFALKLHRLGRTSFRNLKNKRDYHKGRTGMSWLYLSRLSAMKEFAYMKALYERGFPVPKPVDYNRHAVVMELINGYPLCQVREVADASALYNEIMELIVKLANHGLIHGDFNEFNLMLDDNDHVTMIDFPQMVSTSHFNAEWYFDRDVRCVREYFIRRYNYESELYPTFKDIRRGCSLDVEISASGYTKAMQKDDELLHPEGPEGAEGQSEDDEDDEDPEEGPSEPVDLGTEEAANLEEYKQAMLELEGLRLDEDTKTSQRDPSKDQPDCDPSQGGPIHKQTDNKAQNQSELERNVDETETRTEALPKELGAGNCTSPRSDEELEAADECPDLVDLSAINKEFKPFRDGESLQHVNEHRRRTTSESTVASTDSITSCSTIAPEVIRQKVKRQLSKHQKAAIHRRLQKGEASLVTKARRENSSNIKSSLDCADFWG</sequence>
<evidence type="ECO:0000313" key="23">
    <source>
        <dbReference type="Proteomes" id="UP000515152"/>
    </source>
</evidence>
<feature type="region of interest" description="Disordered" evidence="21">
    <location>
        <begin position="309"/>
        <end position="349"/>
    </location>
</feature>
<dbReference type="SUPFAM" id="SSF56112">
    <property type="entry name" value="Protein kinase-like (PK-like)"/>
    <property type="match status" value="1"/>
</dbReference>
<dbReference type="Pfam" id="PF09202">
    <property type="entry name" value="Rio2_N"/>
    <property type="match status" value="1"/>
</dbReference>
<evidence type="ECO:0000256" key="17">
    <source>
        <dbReference type="ARBA" id="ARBA00064676"/>
    </source>
</evidence>
<dbReference type="CDD" id="cd05144">
    <property type="entry name" value="RIO2_C"/>
    <property type="match status" value="1"/>
</dbReference>
<dbReference type="Gene3D" id="3.30.200.20">
    <property type="entry name" value="Phosphorylase Kinase, domain 1"/>
    <property type="match status" value="1"/>
</dbReference>
<dbReference type="InterPro" id="IPR018934">
    <property type="entry name" value="RIO_dom"/>
</dbReference>
<proteinExistence type="inferred from homology"/>
<dbReference type="PROSITE" id="PS01245">
    <property type="entry name" value="RIO1"/>
    <property type="match status" value="1"/>
</dbReference>
<evidence type="ECO:0000256" key="19">
    <source>
        <dbReference type="ARBA" id="ARBA00068837"/>
    </source>
</evidence>
<evidence type="ECO:0000256" key="11">
    <source>
        <dbReference type="ARBA" id="ARBA00022741"/>
    </source>
</evidence>
<dbReference type="Gene3D" id="1.10.510.10">
    <property type="entry name" value="Transferase(Phosphotransferase) domain 1"/>
    <property type="match status" value="1"/>
</dbReference>
<dbReference type="OrthoDB" id="10258631at2759"/>
<dbReference type="InterPro" id="IPR000687">
    <property type="entry name" value="RIO_kinase"/>
</dbReference>
<dbReference type="GO" id="GO:0046872">
    <property type="term" value="F:metal ion binding"/>
    <property type="evidence" value="ECO:0007669"/>
    <property type="project" value="UniProtKB-KW"/>
</dbReference>
<reference evidence="24" key="1">
    <citation type="submission" date="2025-08" db="UniProtKB">
        <authorList>
            <consortium name="RefSeq"/>
        </authorList>
    </citation>
    <scope>IDENTIFICATION</scope>
</reference>
<dbReference type="GO" id="GO:0005524">
    <property type="term" value="F:ATP binding"/>
    <property type="evidence" value="ECO:0007669"/>
    <property type="project" value="UniProtKB-KW"/>
</dbReference>
<comment type="similarity">
    <text evidence="3">Belongs to the protein kinase superfamily. RIO-type Ser/Thr kinase family.</text>
</comment>
<keyword evidence="12 24" id="KW-0418">Kinase</keyword>
<organism evidence="23 24">
    <name type="scientific">Clupea harengus</name>
    <name type="common">Atlantic herring</name>
    <dbReference type="NCBI Taxonomy" id="7950"/>
    <lineage>
        <taxon>Eukaryota</taxon>
        <taxon>Metazoa</taxon>
        <taxon>Chordata</taxon>
        <taxon>Craniata</taxon>
        <taxon>Vertebrata</taxon>
        <taxon>Euteleostomi</taxon>
        <taxon>Actinopterygii</taxon>
        <taxon>Neopterygii</taxon>
        <taxon>Teleostei</taxon>
        <taxon>Clupei</taxon>
        <taxon>Clupeiformes</taxon>
        <taxon>Clupeoidei</taxon>
        <taxon>Clupeidae</taxon>
        <taxon>Clupea</taxon>
    </lineage>
</organism>
<dbReference type="PANTHER" id="PTHR45852">
    <property type="entry name" value="SER/THR-PROTEIN KINASE RIO2"/>
    <property type="match status" value="1"/>
</dbReference>
<dbReference type="InterPro" id="IPR030484">
    <property type="entry name" value="Rio2"/>
</dbReference>
<protein>
    <recommendedName>
        <fullName evidence="18">Serine/threonine-protein kinase RIO2</fullName>
        <ecNumber evidence="4">2.7.11.1</ecNumber>
    </recommendedName>
    <alternativeName>
        <fullName evidence="20">RIO kinase 2</fullName>
    </alternativeName>
    <alternativeName>
        <fullName evidence="19">Serine/threonine-protein kinase rio2</fullName>
    </alternativeName>
</protein>
<evidence type="ECO:0000256" key="18">
    <source>
        <dbReference type="ARBA" id="ARBA00068353"/>
    </source>
</evidence>
<dbReference type="InterPro" id="IPR036390">
    <property type="entry name" value="WH_DNA-bd_sf"/>
</dbReference>
<keyword evidence="14" id="KW-0460">Magnesium</keyword>
<evidence type="ECO:0000256" key="12">
    <source>
        <dbReference type="ARBA" id="ARBA00022777"/>
    </source>
</evidence>
<dbReference type="KEGG" id="char:105901250"/>
<evidence type="ECO:0000256" key="15">
    <source>
        <dbReference type="ARBA" id="ARBA00047899"/>
    </source>
</evidence>
<keyword evidence="6" id="KW-0690">Ribosome biogenesis</keyword>
<keyword evidence="13" id="KW-0067">ATP-binding</keyword>
<dbReference type="GO" id="GO:0005634">
    <property type="term" value="C:nucleus"/>
    <property type="evidence" value="ECO:0007669"/>
    <property type="project" value="TreeGrafter"/>
</dbReference>
<gene>
    <name evidence="24" type="primary">riok2</name>
</gene>
<dbReference type="GO" id="GO:0004674">
    <property type="term" value="F:protein serine/threonine kinase activity"/>
    <property type="evidence" value="ECO:0007669"/>
    <property type="project" value="UniProtKB-KW"/>
</dbReference>
<evidence type="ECO:0000256" key="20">
    <source>
        <dbReference type="ARBA" id="ARBA00076005"/>
    </source>
</evidence>
<dbReference type="InterPro" id="IPR011009">
    <property type="entry name" value="Kinase-like_dom_sf"/>
</dbReference>
<evidence type="ECO:0000256" key="1">
    <source>
        <dbReference type="ARBA" id="ARBA00001946"/>
    </source>
</evidence>
<comment type="catalytic activity">
    <reaction evidence="16">
        <text>L-seryl-[protein] + ATP = O-phospho-L-seryl-[protein] + ADP + H(+)</text>
        <dbReference type="Rhea" id="RHEA:17989"/>
        <dbReference type="Rhea" id="RHEA-COMP:9863"/>
        <dbReference type="Rhea" id="RHEA-COMP:11604"/>
        <dbReference type="ChEBI" id="CHEBI:15378"/>
        <dbReference type="ChEBI" id="CHEBI:29999"/>
        <dbReference type="ChEBI" id="CHEBI:30616"/>
        <dbReference type="ChEBI" id="CHEBI:83421"/>
        <dbReference type="ChEBI" id="CHEBI:456216"/>
        <dbReference type="EC" id="2.7.11.1"/>
    </reaction>
</comment>
<comment type="catalytic activity">
    <reaction evidence="15">
        <text>L-threonyl-[protein] + ATP = O-phospho-L-threonyl-[protein] + ADP + H(+)</text>
        <dbReference type="Rhea" id="RHEA:46608"/>
        <dbReference type="Rhea" id="RHEA-COMP:11060"/>
        <dbReference type="Rhea" id="RHEA-COMP:11605"/>
        <dbReference type="ChEBI" id="CHEBI:15378"/>
        <dbReference type="ChEBI" id="CHEBI:30013"/>
        <dbReference type="ChEBI" id="CHEBI:30616"/>
        <dbReference type="ChEBI" id="CHEBI:61977"/>
        <dbReference type="ChEBI" id="CHEBI:456216"/>
        <dbReference type="EC" id="2.7.11.1"/>
    </reaction>
</comment>
<dbReference type="Gene3D" id="1.10.10.10">
    <property type="entry name" value="Winged helix-like DNA-binding domain superfamily/Winged helix DNA-binding domain"/>
    <property type="match status" value="1"/>
</dbReference>
<comment type="subunit">
    <text evidence="17">Associated with late 40S pre-ribosomal particles. Interacts with PLK1 (via its N-terminus).</text>
</comment>
<feature type="compositionally biased region" description="Acidic residues" evidence="21">
    <location>
        <begin position="327"/>
        <end position="341"/>
    </location>
</feature>
<evidence type="ECO:0000256" key="21">
    <source>
        <dbReference type="SAM" id="MobiDB-lite"/>
    </source>
</evidence>
<evidence type="ECO:0000256" key="8">
    <source>
        <dbReference type="ARBA" id="ARBA00022553"/>
    </source>
</evidence>
<evidence type="ECO:0000259" key="22">
    <source>
        <dbReference type="SMART" id="SM00090"/>
    </source>
</evidence>
<name>A0A6P3VXV9_CLUHA</name>
<evidence type="ECO:0000256" key="9">
    <source>
        <dbReference type="ARBA" id="ARBA00022679"/>
    </source>
</evidence>
<evidence type="ECO:0000256" key="10">
    <source>
        <dbReference type="ARBA" id="ARBA00022723"/>
    </source>
</evidence>
<dbReference type="InterPro" id="IPR018935">
    <property type="entry name" value="RIO_kinase_CS"/>
</dbReference>
<dbReference type="FunFam" id="3.30.200.20:FF:000052">
    <property type="entry name" value="Serine/threonine-protein kinase RIO2"/>
    <property type="match status" value="1"/>
</dbReference>
<evidence type="ECO:0000256" key="13">
    <source>
        <dbReference type="ARBA" id="ARBA00022840"/>
    </source>
</evidence>
<evidence type="ECO:0000256" key="3">
    <source>
        <dbReference type="ARBA" id="ARBA00009196"/>
    </source>
</evidence>
<evidence type="ECO:0000256" key="5">
    <source>
        <dbReference type="ARBA" id="ARBA00022490"/>
    </source>
</evidence>
<dbReference type="GeneID" id="105901250"/>
<evidence type="ECO:0000256" key="4">
    <source>
        <dbReference type="ARBA" id="ARBA00012513"/>
    </source>
</evidence>
<feature type="compositionally biased region" description="Basic and acidic residues" evidence="21">
    <location>
        <begin position="309"/>
        <end position="320"/>
    </location>
</feature>
<dbReference type="Pfam" id="PF01163">
    <property type="entry name" value="RIO1"/>
    <property type="match status" value="1"/>
</dbReference>
<keyword evidence="5" id="KW-0963">Cytoplasm</keyword>
<dbReference type="GO" id="GO:0030490">
    <property type="term" value="P:maturation of SSU-rRNA"/>
    <property type="evidence" value="ECO:0007669"/>
    <property type="project" value="TreeGrafter"/>
</dbReference>
<feature type="region of interest" description="Disordered" evidence="21">
    <location>
        <begin position="370"/>
        <end position="447"/>
    </location>
</feature>
<keyword evidence="7" id="KW-0723">Serine/threonine-protein kinase</keyword>
<evidence type="ECO:0000313" key="24">
    <source>
        <dbReference type="RefSeq" id="XP_012684136.2"/>
    </source>
</evidence>
<dbReference type="AlphaFoldDB" id="A0A6P3VXV9"/>
<comment type="subcellular location">
    <subcellularLocation>
        <location evidence="2">Cytoplasm</location>
    </subcellularLocation>
</comment>
<dbReference type="FunFam" id="1.10.10.10:FF:000053">
    <property type="entry name" value="Serine/threonine-protein kinase RIO2"/>
    <property type="match status" value="1"/>
</dbReference>
<dbReference type="InterPro" id="IPR036388">
    <property type="entry name" value="WH-like_DNA-bd_sf"/>
</dbReference>
<accession>A0A6P3VXV9</accession>
<keyword evidence="9" id="KW-0808">Transferase</keyword>
<feature type="region of interest" description="Disordered" evidence="21">
    <location>
        <begin position="468"/>
        <end position="491"/>
    </location>
</feature>
<dbReference type="Proteomes" id="UP000515152">
    <property type="component" value="Chromosome 7"/>
</dbReference>